<dbReference type="SMART" id="SM00382">
    <property type="entry name" value="AAA"/>
    <property type="match status" value="1"/>
</dbReference>
<reference evidence="6 7" key="1">
    <citation type="submission" date="2021-03" db="EMBL/GenBank/DDBJ databases">
        <title>Sequencing the genomes of 1000 actinobacteria strains.</title>
        <authorList>
            <person name="Klenk H.-P."/>
        </authorList>
    </citation>
    <scope>NUCLEOTIDE SEQUENCE [LARGE SCALE GENOMIC DNA]</scope>
    <source>
        <strain evidence="6 7">DSM 45256</strain>
    </source>
</reference>
<evidence type="ECO:0000256" key="2">
    <source>
        <dbReference type="ARBA" id="ARBA00022448"/>
    </source>
</evidence>
<comment type="similarity">
    <text evidence="1">Belongs to the ABC transporter superfamily.</text>
</comment>
<keyword evidence="7" id="KW-1185">Reference proteome</keyword>
<proteinExistence type="inferred from homology"/>
<evidence type="ECO:0000313" key="7">
    <source>
        <dbReference type="Proteomes" id="UP001519295"/>
    </source>
</evidence>
<keyword evidence="3" id="KW-0547">Nucleotide-binding</keyword>
<evidence type="ECO:0000313" key="6">
    <source>
        <dbReference type="EMBL" id="MBP2367389.1"/>
    </source>
</evidence>
<evidence type="ECO:0000256" key="1">
    <source>
        <dbReference type="ARBA" id="ARBA00005417"/>
    </source>
</evidence>
<sequence>MTSSGTCVLRTRGLGQRYGEAWALRDCSIVVEPGSVVALTGAPGAGKSTLLGLLAGLESVSEGSAEVLGEPVRPGGPHPAVSYLSQVRPLIGDFTVAETLRLGAALNPRRWDDARAADLTGPLPRRRRASELSAGQRAVLALALVLGTRPELLLLDEPLAGLDPLTRRRALAAVTAHVAETGATAVLASHEIDDLQNACDRMVFLERGHVLLDADIDALLTEHRVLLGPAGAVSWSADHDVVVERRLHGRSQTVLVRGVAPGAAPGWQESPPDLLELVTTYLRTTDDRREGPR</sequence>
<dbReference type="GO" id="GO:0005524">
    <property type="term" value="F:ATP binding"/>
    <property type="evidence" value="ECO:0007669"/>
    <property type="project" value="UniProtKB-KW"/>
</dbReference>
<dbReference type="InterPro" id="IPR017871">
    <property type="entry name" value="ABC_transporter-like_CS"/>
</dbReference>
<evidence type="ECO:0000256" key="4">
    <source>
        <dbReference type="ARBA" id="ARBA00022840"/>
    </source>
</evidence>
<evidence type="ECO:0000256" key="3">
    <source>
        <dbReference type="ARBA" id="ARBA00022741"/>
    </source>
</evidence>
<feature type="domain" description="ABC transporter" evidence="5">
    <location>
        <begin position="9"/>
        <end position="232"/>
    </location>
</feature>
<comment type="caution">
    <text evidence="6">The sequence shown here is derived from an EMBL/GenBank/DDBJ whole genome shotgun (WGS) entry which is preliminary data.</text>
</comment>
<dbReference type="Gene3D" id="3.40.50.300">
    <property type="entry name" value="P-loop containing nucleotide triphosphate hydrolases"/>
    <property type="match status" value="1"/>
</dbReference>
<gene>
    <name evidence="6" type="ORF">JOF36_003085</name>
</gene>
<organism evidence="6 7">
    <name type="scientific">Pseudonocardia parietis</name>
    <dbReference type="NCBI Taxonomy" id="570936"/>
    <lineage>
        <taxon>Bacteria</taxon>
        <taxon>Bacillati</taxon>
        <taxon>Actinomycetota</taxon>
        <taxon>Actinomycetes</taxon>
        <taxon>Pseudonocardiales</taxon>
        <taxon>Pseudonocardiaceae</taxon>
        <taxon>Pseudonocardia</taxon>
    </lineage>
</organism>
<dbReference type="InterPro" id="IPR027417">
    <property type="entry name" value="P-loop_NTPase"/>
</dbReference>
<dbReference type="Pfam" id="PF00005">
    <property type="entry name" value="ABC_tran"/>
    <property type="match status" value="1"/>
</dbReference>
<dbReference type="InterPro" id="IPR003593">
    <property type="entry name" value="AAA+_ATPase"/>
</dbReference>
<accession>A0ABS4VV07</accession>
<dbReference type="Proteomes" id="UP001519295">
    <property type="component" value="Unassembled WGS sequence"/>
</dbReference>
<dbReference type="RefSeq" id="WP_210027524.1">
    <property type="nucleotide sequence ID" value="NZ_JAGINU010000001.1"/>
</dbReference>
<dbReference type="InterPro" id="IPR003439">
    <property type="entry name" value="ABC_transporter-like_ATP-bd"/>
</dbReference>
<dbReference type="SUPFAM" id="SSF52540">
    <property type="entry name" value="P-loop containing nucleoside triphosphate hydrolases"/>
    <property type="match status" value="1"/>
</dbReference>
<dbReference type="EMBL" id="JAGINU010000001">
    <property type="protein sequence ID" value="MBP2367389.1"/>
    <property type="molecule type" value="Genomic_DNA"/>
</dbReference>
<dbReference type="PROSITE" id="PS50893">
    <property type="entry name" value="ABC_TRANSPORTER_2"/>
    <property type="match status" value="1"/>
</dbReference>
<evidence type="ECO:0000259" key="5">
    <source>
        <dbReference type="PROSITE" id="PS50893"/>
    </source>
</evidence>
<dbReference type="PROSITE" id="PS00211">
    <property type="entry name" value="ABC_TRANSPORTER_1"/>
    <property type="match status" value="1"/>
</dbReference>
<protein>
    <submittedName>
        <fullName evidence="6">ABC-2 type transport system ATP-binding protein</fullName>
    </submittedName>
</protein>
<keyword evidence="2" id="KW-0813">Transport</keyword>
<dbReference type="PANTHER" id="PTHR43335">
    <property type="entry name" value="ABC TRANSPORTER, ATP-BINDING PROTEIN"/>
    <property type="match status" value="1"/>
</dbReference>
<keyword evidence="4 6" id="KW-0067">ATP-binding</keyword>
<name>A0ABS4VV07_9PSEU</name>